<dbReference type="InterPro" id="IPR050678">
    <property type="entry name" value="DNA_Partitioning_ATPase"/>
</dbReference>
<evidence type="ECO:0000313" key="3">
    <source>
        <dbReference type="Proteomes" id="UP000186400"/>
    </source>
</evidence>
<reference evidence="2 3" key="1">
    <citation type="submission" date="2017-01" db="EMBL/GenBank/DDBJ databases">
        <authorList>
            <person name="Mah S.A."/>
            <person name="Swanson W.J."/>
            <person name="Moy G.W."/>
            <person name="Vacquier V.D."/>
        </authorList>
    </citation>
    <scope>NUCLEOTIDE SEQUENCE [LARGE SCALE GENOMIC DNA]</scope>
    <source>
        <strain evidence="2 3">ASpG1</strain>
    </source>
</reference>
<dbReference type="EMBL" id="FTMS01000004">
    <property type="protein sequence ID" value="SIQ14475.1"/>
    <property type="molecule type" value="Genomic_DNA"/>
</dbReference>
<dbReference type="FunFam" id="3.40.50.300:FF:000285">
    <property type="entry name" value="Sporulation initiation inhibitor Soj"/>
    <property type="match status" value="1"/>
</dbReference>
<organism evidence="2 3">
    <name type="scientific">Alkalispirochaeta americana</name>
    <dbReference type="NCBI Taxonomy" id="159291"/>
    <lineage>
        <taxon>Bacteria</taxon>
        <taxon>Pseudomonadati</taxon>
        <taxon>Spirochaetota</taxon>
        <taxon>Spirochaetia</taxon>
        <taxon>Spirochaetales</taxon>
        <taxon>Spirochaetaceae</taxon>
        <taxon>Alkalispirochaeta</taxon>
    </lineage>
</organism>
<accession>A0A1N6QD91</accession>
<evidence type="ECO:0000313" key="2">
    <source>
        <dbReference type="EMBL" id="SIQ14475.1"/>
    </source>
</evidence>
<keyword evidence="3" id="KW-1185">Reference proteome</keyword>
<proteinExistence type="predicted"/>
<dbReference type="CDD" id="cd02042">
    <property type="entry name" value="ParAB_family"/>
    <property type="match status" value="1"/>
</dbReference>
<feature type="domain" description="AAA" evidence="1">
    <location>
        <begin position="3"/>
        <end position="175"/>
    </location>
</feature>
<name>A0A1N6QD91_9SPIO</name>
<dbReference type="InterPro" id="IPR027417">
    <property type="entry name" value="P-loop_NTPase"/>
</dbReference>
<dbReference type="SUPFAM" id="SSF52540">
    <property type="entry name" value="P-loop containing nucleoside triphosphate hydrolases"/>
    <property type="match status" value="1"/>
</dbReference>
<dbReference type="Proteomes" id="UP000186400">
    <property type="component" value="Unassembled WGS sequence"/>
</dbReference>
<protein>
    <submittedName>
        <fullName evidence="2">Chromosome partitioning protein</fullName>
    </submittedName>
</protein>
<dbReference type="AlphaFoldDB" id="A0A1N6QD91"/>
<sequence length="257" mass="27876">MGTVITFANQKGGVGKTTTAVNLGAAIAGMGKRVLLVDFDSQGNLSSSVGADRSRPGIYQVISGSSSSAEAVQETPQAGLSIIAGGGELTGASVELVNQEKREFFLRDALEPLRQEYDYIFVDSPPSLGLLTLNALVAARDVIIPLQCEYFALEGLTQLLQNIKRVQSGFNQDLELFGILFTMYDSRTRLANDVVQEVIGYFGKRVFRTIIPRNIRLSEAPSHGIPVNLYDPSCVGARSYQKLAEEVEQRVNAAKTR</sequence>
<dbReference type="Gene3D" id="3.40.50.300">
    <property type="entry name" value="P-loop containing nucleotide triphosphate hydrolases"/>
    <property type="match status" value="1"/>
</dbReference>
<dbReference type="PIRSF" id="PIRSF009320">
    <property type="entry name" value="Nuc_binding_HP_1000"/>
    <property type="match status" value="1"/>
</dbReference>
<dbReference type="RefSeq" id="WP_200796785.1">
    <property type="nucleotide sequence ID" value="NZ_FTMS01000004.1"/>
</dbReference>
<dbReference type="PANTHER" id="PTHR13696">
    <property type="entry name" value="P-LOOP CONTAINING NUCLEOSIDE TRIPHOSPHATE HYDROLASE"/>
    <property type="match status" value="1"/>
</dbReference>
<gene>
    <name evidence="2" type="ORF">SAMN05920897_104114</name>
</gene>
<dbReference type="STRING" id="159291.SAMN05920897_104114"/>
<evidence type="ECO:0000259" key="1">
    <source>
        <dbReference type="Pfam" id="PF13614"/>
    </source>
</evidence>
<dbReference type="PANTHER" id="PTHR13696:SF52">
    <property type="entry name" value="PARA FAMILY PROTEIN CT_582"/>
    <property type="match status" value="1"/>
</dbReference>
<dbReference type="Pfam" id="PF13614">
    <property type="entry name" value="AAA_31"/>
    <property type="match status" value="1"/>
</dbReference>
<dbReference type="InterPro" id="IPR025669">
    <property type="entry name" value="AAA_dom"/>
</dbReference>